<dbReference type="Pfam" id="PF00248">
    <property type="entry name" value="Aldo_ket_red"/>
    <property type="match status" value="1"/>
</dbReference>
<dbReference type="Gene3D" id="3.20.20.100">
    <property type="entry name" value="NADP-dependent oxidoreductase domain"/>
    <property type="match status" value="1"/>
</dbReference>
<dbReference type="EMBL" id="KJ440489">
    <property type="protein sequence ID" value="AIW62994.1"/>
    <property type="molecule type" value="Genomic_DNA"/>
</dbReference>
<dbReference type="PANTHER" id="PTHR43625:SF40">
    <property type="entry name" value="ALDO-KETO REDUCTASE YAKC [NADP(+)]"/>
    <property type="match status" value="1"/>
</dbReference>
<dbReference type="GO" id="GO:0016491">
    <property type="term" value="F:oxidoreductase activity"/>
    <property type="evidence" value="ECO:0007669"/>
    <property type="project" value="UniProtKB-KW"/>
</dbReference>
<dbReference type="AlphaFoldDB" id="A0A0C4S6G1"/>
<dbReference type="SUPFAM" id="SSF51430">
    <property type="entry name" value="NAD(P)-linked oxidoreductase"/>
    <property type="match status" value="1"/>
</dbReference>
<keyword evidence="1" id="KW-0560">Oxidoreductase</keyword>
<reference evidence="3" key="1">
    <citation type="submission" date="2014-02" db="EMBL/GenBank/DDBJ databases">
        <title>Arenimycins C and D, pentangular polyphenols produced by an eDNA-derived gene cluster.</title>
        <authorList>
            <person name="Kang H.-S."/>
            <person name="Brady S.F."/>
        </authorList>
    </citation>
    <scope>NUCLEOTIDE SEQUENCE</scope>
</reference>
<dbReference type="GO" id="GO:0005737">
    <property type="term" value="C:cytoplasm"/>
    <property type="evidence" value="ECO:0007669"/>
    <property type="project" value="TreeGrafter"/>
</dbReference>
<dbReference type="InterPro" id="IPR050791">
    <property type="entry name" value="Aldo-Keto_reductase"/>
</dbReference>
<evidence type="ECO:0000259" key="2">
    <source>
        <dbReference type="Pfam" id="PF00248"/>
    </source>
</evidence>
<gene>
    <name evidence="3" type="primary">arn15</name>
</gene>
<accession>A0A0C4S6G1</accession>
<dbReference type="InterPro" id="IPR036812">
    <property type="entry name" value="NAD(P)_OxRdtase_dom_sf"/>
</dbReference>
<organism evidence="3">
    <name type="scientific">uncultured bacterium BAC-AB1442/1414/561</name>
    <dbReference type="NCBI Taxonomy" id="1562172"/>
    <lineage>
        <taxon>Bacteria</taxon>
        <taxon>environmental samples</taxon>
    </lineage>
</organism>
<name>A0A0C4S6G1_9BACT</name>
<proteinExistence type="predicted"/>
<evidence type="ECO:0000256" key="1">
    <source>
        <dbReference type="ARBA" id="ARBA00023002"/>
    </source>
</evidence>
<dbReference type="InterPro" id="IPR023210">
    <property type="entry name" value="NADP_OxRdtase_dom"/>
</dbReference>
<feature type="domain" description="NADP-dependent oxidoreductase" evidence="2">
    <location>
        <begin position="4"/>
        <end position="286"/>
    </location>
</feature>
<sequence>MGMSGGYGVPDERLCLETVDRALAAGITLIDTADFYGGGDGEKLLGRAVAGRRDQLTLLVKTGIRPDPAGGMMLDGRPEHLRQAVDGSLQRLGTDHLDIYCLAWRDPAVPIEESVGAMSELVKAGKVRHLALSEVSVRTLRAAMAVHPLVAVTTEYSLVQRHVEAEILTELRASGCGLLAYAPLSRGLLTGTVARLADLDEGDWRNNFPRFADGNIERNLALLEPVREVAGRTGLTLSQLALAWVLHRGPDIVPLVGAKHPDNIAEDAEAASVTLSPDDLAILDRCFPPAEVAGHRYAPVVAGLIDA</sequence>
<protein>
    <submittedName>
        <fullName evidence="3">Aldo/keto reductase</fullName>
    </submittedName>
</protein>
<dbReference type="PANTHER" id="PTHR43625">
    <property type="entry name" value="AFLATOXIN B1 ALDEHYDE REDUCTASE"/>
    <property type="match status" value="1"/>
</dbReference>
<evidence type="ECO:0000313" key="3">
    <source>
        <dbReference type="EMBL" id="AIW62994.1"/>
    </source>
</evidence>